<gene>
    <name evidence="1" type="ORF">BU16DRAFT_52366</name>
</gene>
<dbReference type="AlphaFoldDB" id="A0A6A6QMU2"/>
<accession>A0A6A6QMU2</accession>
<sequence length="178" mass="18986">MLAASFTYPLRPCKTQQASETCVSSSRKPSSLEYFSIDVRSTSRIGKAFAAEHCPPPAYLGTGCVSRAGLPACLPPVSSAGVSPSRDPACHAPPILPHSARPTKQPAPKNSGASDIAFCFHAAQCPYQRQRTLLASGGHPAAEEKLGSCPCCRMTGCASCRVHGWCRRVFCHDGRLRR</sequence>
<name>A0A6A6QMU2_9PEZI</name>
<organism evidence="1 2">
    <name type="scientific">Lophium mytilinum</name>
    <dbReference type="NCBI Taxonomy" id="390894"/>
    <lineage>
        <taxon>Eukaryota</taxon>
        <taxon>Fungi</taxon>
        <taxon>Dikarya</taxon>
        <taxon>Ascomycota</taxon>
        <taxon>Pezizomycotina</taxon>
        <taxon>Dothideomycetes</taxon>
        <taxon>Pleosporomycetidae</taxon>
        <taxon>Mytilinidiales</taxon>
        <taxon>Mytilinidiaceae</taxon>
        <taxon>Lophium</taxon>
    </lineage>
</organism>
<keyword evidence="2" id="KW-1185">Reference proteome</keyword>
<protein>
    <submittedName>
        <fullName evidence="1">Uncharacterized protein</fullName>
    </submittedName>
</protein>
<dbReference type="EMBL" id="MU004191">
    <property type="protein sequence ID" value="KAF2493701.1"/>
    <property type="molecule type" value="Genomic_DNA"/>
</dbReference>
<evidence type="ECO:0000313" key="1">
    <source>
        <dbReference type="EMBL" id="KAF2493701.1"/>
    </source>
</evidence>
<dbReference type="Proteomes" id="UP000799750">
    <property type="component" value="Unassembled WGS sequence"/>
</dbReference>
<proteinExistence type="predicted"/>
<reference evidence="1" key="1">
    <citation type="journal article" date="2020" name="Stud. Mycol.">
        <title>101 Dothideomycetes genomes: a test case for predicting lifestyles and emergence of pathogens.</title>
        <authorList>
            <person name="Haridas S."/>
            <person name="Albert R."/>
            <person name="Binder M."/>
            <person name="Bloem J."/>
            <person name="Labutti K."/>
            <person name="Salamov A."/>
            <person name="Andreopoulos B."/>
            <person name="Baker S."/>
            <person name="Barry K."/>
            <person name="Bills G."/>
            <person name="Bluhm B."/>
            <person name="Cannon C."/>
            <person name="Castanera R."/>
            <person name="Culley D."/>
            <person name="Daum C."/>
            <person name="Ezra D."/>
            <person name="Gonzalez J."/>
            <person name="Henrissat B."/>
            <person name="Kuo A."/>
            <person name="Liang C."/>
            <person name="Lipzen A."/>
            <person name="Lutzoni F."/>
            <person name="Magnuson J."/>
            <person name="Mondo S."/>
            <person name="Nolan M."/>
            <person name="Ohm R."/>
            <person name="Pangilinan J."/>
            <person name="Park H.-J."/>
            <person name="Ramirez L."/>
            <person name="Alfaro M."/>
            <person name="Sun H."/>
            <person name="Tritt A."/>
            <person name="Yoshinaga Y."/>
            <person name="Zwiers L.-H."/>
            <person name="Turgeon B."/>
            <person name="Goodwin S."/>
            <person name="Spatafora J."/>
            <person name="Crous P."/>
            <person name="Grigoriev I."/>
        </authorList>
    </citation>
    <scope>NUCLEOTIDE SEQUENCE</scope>
    <source>
        <strain evidence="1">CBS 269.34</strain>
    </source>
</reference>
<evidence type="ECO:0000313" key="2">
    <source>
        <dbReference type="Proteomes" id="UP000799750"/>
    </source>
</evidence>